<dbReference type="Proteomes" id="UP000317893">
    <property type="component" value="Unassembled WGS sequence"/>
</dbReference>
<gene>
    <name evidence="4" type="ORF">FB458_1202</name>
</gene>
<feature type="transmembrane region" description="Helical" evidence="3">
    <location>
        <begin position="21"/>
        <end position="43"/>
    </location>
</feature>
<dbReference type="NCBIfam" id="NF033748">
    <property type="entry name" value="class_F_sortase"/>
    <property type="match status" value="1"/>
</dbReference>
<dbReference type="GO" id="GO:0016787">
    <property type="term" value="F:hydrolase activity"/>
    <property type="evidence" value="ECO:0007669"/>
    <property type="project" value="UniProtKB-KW"/>
</dbReference>
<dbReference type="InterPro" id="IPR023365">
    <property type="entry name" value="Sortase_dom-sf"/>
</dbReference>
<dbReference type="RefSeq" id="WP_141847603.1">
    <property type="nucleotide sequence ID" value="NZ_BAAAPR010000002.1"/>
</dbReference>
<sequence>MATPSDRPETAQPARRASTRARLWGVGAAVLAVLGVVLVALAVTRGPDLPAPAAVSSPTSTAVPTTSSAAPTSSSSSSARPTTVAPSTTAPPVAAALPPSNPTRVVIPSIGVDASVVSLGLTSTGALQVPTGPTPLGWFTGSPTPGADGPAVLAGHVTYNGARGVFFRLGQLKVGDTVQVARGDGRTALFTVTSVASYSKDTFPTGLVYGHTDGPELRLITCAGDYDPAKHYYPDNLVVDAKLVGTTA</sequence>
<evidence type="ECO:0000313" key="5">
    <source>
        <dbReference type="Proteomes" id="UP000317893"/>
    </source>
</evidence>
<keyword evidence="1" id="KW-0378">Hydrolase</keyword>
<feature type="compositionally biased region" description="Low complexity" evidence="2">
    <location>
        <begin position="51"/>
        <end position="98"/>
    </location>
</feature>
<dbReference type="OrthoDB" id="525039at2"/>
<evidence type="ECO:0000256" key="2">
    <source>
        <dbReference type="SAM" id="MobiDB-lite"/>
    </source>
</evidence>
<dbReference type="CDD" id="cd05829">
    <property type="entry name" value="Sortase_F"/>
    <property type="match status" value="1"/>
</dbReference>
<evidence type="ECO:0000256" key="1">
    <source>
        <dbReference type="ARBA" id="ARBA00022801"/>
    </source>
</evidence>
<comment type="caution">
    <text evidence="4">The sequence shown here is derived from an EMBL/GenBank/DDBJ whole genome shotgun (WGS) entry which is preliminary data.</text>
</comment>
<dbReference type="Pfam" id="PF04203">
    <property type="entry name" value="Sortase"/>
    <property type="match status" value="1"/>
</dbReference>
<dbReference type="InterPro" id="IPR042001">
    <property type="entry name" value="Sortase_F"/>
</dbReference>
<protein>
    <submittedName>
        <fullName evidence="4">LPXTG-site transpeptidase (Sortase) family protein</fullName>
    </submittedName>
</protein>
<reference evidence="4 5" key="1">
    <citation type="submission" date="2019-06" db="EMBL/GenBank/DDBJ databases">
        <title>Sequencing the genomes of 1000 actinobacteria strains.</title>
        <authorList>
            <person name="Klenk H.-P."/>
        </authorList>
    </citation>
    <scope>NUCLEOTIDE SEQUENCE [LARGE SCALE GENOMIC DNA]</scope>
    <source>
        <strain evidence="4 5">DSM 18607</strain>
    </source>
</reference>
<evidence type="ECO:0000256" key="3">
    <source>
        <dbReference type="SAM" id="Phobius"/>
    </source>
</evidence>
<dbReference type="SUPFAM" id="SSF63817">
    <property type="entry name" value="Sortase"/>
    <property type="match status" value="1"/>
</dbReference>
<keyword evidence="3" id="KW-0472">Membrane</keyword>
<evidence type="ECO:0000313" key="4">
    <source>
        <dbReference type="EMBL" id="TQJ08118.1"/>
    </source>
</evidence>
<proteinExistence type="predicted"/>
<dbReference type="Gene3D" id="2.40.260.10">
    <property type="entry name" value="Sortase"/>
    <property type="match status" value="1"/>
</dbReference>
<organism evidence="4 5">
    <name type="scientific">Lapillicoccus jejuensis</name>
    <dbReference type="NCBI Taxonomy" id="402171"/>
    <lineage>
        <taxon>Bacteria</taxon>
        <taxon>Bacillati</taxon>
        <taxon>Actinomycetota</taxon>
        <taxon>Actinomycetes</taxon>
        <taxon>Micrococcales</taxon>
        <taxon>Intrasporangiaceae</taxon>
        <taxon>Lapillicoccus</taxon>
    </lineage>
</organism>
<dbReference type="AlphaFoldDB" id="A0A542DYG0"/>
<dbReference type="InterPro" id="IPR005754">
    <property type="entry name" value="Sortase"/>
</dbReference>
<keyword evidence="5" id="KW-1185">Reference proteome</keyword>
<name>A0A542DYG0_9MICO</name>
<feature type="region of interest" description="Disordered" evidence="2">
    <location>
        <begin position="51"/>
        <end position="100"/>
    </location>
</feature>
<keyword evidence="3" id="KW-1133">Transmembrane helix</keyword>
<dbReference type="EMBL" id="VFMN01000001">
    <property type="protein sequence ID" value="TQJ08118.1"/>
    <property type="molecule type" value="Genomic_DNA"/>
</dbReference>
<keyword evidence="3" id="KW-0812">Transmembrane</keyword>
<accession>A0A542DYG0</accession>